<dbReference type="RefSeq" id="XP_025056729.1">
    <property type="nucleotide sequence ID" value="XM_025200944.1"/>
</dbReference>
<feature type="region of interest" description="Disordered" evidence="5">
    <location>
        <begin position="1"/>
        <end position="88"/>
    </location>
</feature>
<evidence type="ECO:0000313" key="10">
    <source>
        <dbReference type="RefSeq" id="XP_025056730.1"/>
    </source>
</evidence>
<feature type="region of interest" description="Disordered" evidence="5">
    <location>
        <begin position="817"/>
        <end position="847"/>
    </location>
</feature>
<gene>
    <name evidence="7 8 9 10" type="primary">SYNPO</name>
</gene>
<feature type="compositionally biased region" description="Pro residues" evidence="5">
    <location>
        <begin position="726"/>
        <end position="737"/>
    </location>
</feature>
<feature type="compositionally biased region" description="Basic and acidic residues" evidence="5">
    <location>
        <begin position="228"/>
        <end position="251"/>
    </location>
</feature>
<feature type="compositionally biased region" description="Pro residues" evidence="5">
    <location>
        <begin position="749"/>
        <end position="758"/>
    </location>
</feature>
<keyword evidence="3" id="KW-0597">Phosphoprotein</keyword>
<evidence type="ECO:0000313" key="6">
    <source>
        <dbReference type="Proteomes" id="UP000189705"/>
    </source>
</evidence>
<dbReference type="eggNOG" id="ENOG502R7RM">
    <property type="taxonomic scope" value="Eukaryota"/>
</dbReference>
<feature type="region of interest" description="Disordered" evidence="5">
    <location>
        <begin position="1025"/>
        <end position="1084"/>
    </location>
</feature>
<feature type="compositionally biased region" description="Low complexity" evidence="5">
    <location>
        <begin position="983"/>
        <end position="997"/>
    </location>
</feature>
<comment type="subcellular location">
    <subcellularLocation>
        <location evidence="1">Cytoplasm</location>
    </subcellularLocation>
</comment>
<sequence length="1110" mass="118830">MLKARLLQPSLQPQPSCVGPRKPSQRSYGFETPKVDAGEGCGCRVLQPEKEKPNPQPSGSIGPFRPQDQEEKEPGRTNGDLPVPRLYSSSLASSGRSWSLGEATGSVADLLPSEPSQEWKVVKIQRVLLSPVGQPRKANLARSASLSEKELKEAKARSQRIAAQLATPPCSNSKGVLLFHRRKQRVNEFTSESLGSSKQEAAVRDGPRALPHGTPHHGTELSLSRPAEGSREPGGSRRAEYPGLPARRDTMEAYEENAPLEKPRSSPGNGEEMPSQASTLPSLEGSPGEDVPLIPLSVYLKETTEMAATNGVHEPDSGQHTPVTIHDKSTPDGLKEMEQRPAVLAEMHDAHVVDKEKNGEVLGTEQPMPVPEKEEAVPAASQETTVPGVSKEQNGAPKRQYCEVHLTLAKPKPVKNRTARPFGTQSSAVPSQPAEKPPTVDLPEPPTYTETLSSPPPVTRVWSPPAYSALYPSPEQKPLVIQSPRSVESKSVPVPKTGVLEESVTRRGNKKSMFTFVEKPKLGPNPDLLNLVQNADSRKKQKDHGEPAPEEEPFALGAEASNFLHENAPKAGPHLAPADNPPAWSSCLRSPRIQPKPKIKPTQSLTEAKGKGAELFARRQSRMEKYVIESPAHPRAARSPSPTMSLPPSWKYDPSMPVSPMVSRHAVKSPSRPAKTPPASLYSGYVTESEIAQKELEISKQQPYQLQPSLFILSPSKDPLRSLPRGAPPPKPMPPDPQAYTRQTSCPTAPLPPSPVLHPPALSTSSRPVSRPFSATAGTVPMTQDIRASAGAPLEVPVVSPSRVLLPAARGVFQAPRPSYSTRSAGIEAQDRRSSLPTSPTCTPRFVPRMGSLDGWLSPTLLPEPEESLAELRHVASPPPPPISPAWSDRSLSPLRQEPDLKASRQMQARLARNIINAARRKSSSPKAPGTEGIQPFTPPTRSTGSPCPSPLQSLRLEGPRQASTGSPGAWSPTERSPLQSPRAAHGARAGASSSHGNSLPAPKAAWTDGHRVFVPAPNAGGLPASTSACPSPGSLAASSLLFKTPPVGTRSPAKPYASRSPTDSDVSLDSEDSGAKSPGIRSFNICPRGWNGSLRLKRASLPSEAPCTS</sequence>
<feature type="compositionally biased region" description="Polar residues" evidence="5">
    <location>
        <begin position="940"/>
        <end position="953"/>
    </location>
</feature>
<feature type="compositionally biased region" description="Basic and acidic residues" evidence="5">
    <location>
        <begin position="325"/>
        <end position="334"/>
    </location>
</feature>
<evidence type="ECO:0000256" key="5">
    <source>
        <dbReference type="SAM" id="MobiDB-lite"/>
    </source>
</evidence>
<dbReference type="CTD" id="11346"/>
<feature type="compositionally biased region" description="Low complexity" evidence="5">
    <location>
        <begin position="463"/>
        <end position="472"/>
    </location>
</feature>
<evidence type="ECO:0000256" key="2">
    <source>
        <dbReference type="ARBA" id="ARBA00022490"/>
    </source>
</evidence>
<keyword evidence="2" id="KW-0963">Cytoplasm</keyword>
<feature type="region of interest" description="Disordered" evidence="5">
    <location>
        <begin position="709"/>
        <end position="776"/>
    </location>
</feature>
<reference evidence="7 8" key="1">
    <citation type="submission" date="2025-04" db="UniProtKB">
        <authorList>
            <consortium name="RefSeq"/>
        </authorList>
    </citation>
    <scope>IDENTIFICATION</scope>
</reference>
<name>A0A1U7RNF1_ALLSI</name>
<accession>A0A1U7RNF1</accession>
<dbReference type="GO" id="GO:1905355">
    <property type="term" value="P:spine apparatus assembly"/>
    <property type="evidence" value="ECO:0007669"/>
    <property type="project" value="TreeGrafter"/>
</dbReference>
<dbReference type="GO" id="GO:0005634">
    <property type="term" value="C:nucleus"/>
    <property type="evidence" value="ECO:0007669"/>
    <property type="project" value="TreeGrafter"/>
</dbReference>
<dbReference type="GO" id="GO:0098886">
    <property type="term" value="P:modification of dendritic spine"/>
    <property type="evidence" value="ECO:0007669"/>
    <property type="project" value="TreeGrafter"/>
</dbReference>
<dbReference type="GO" id="GO:0001725">
    <property type="term" value="C:stress fiber"/>
    <property type="evidence" value="ECO:0007669"/>
    <property type="project" value="TreeGrafter"/>
</dbReference>
<feature type="region of interest" description="Disordered" evidence="5">
    <location>
        <begin position="350"/>
        <end position="472"/>
    </location>
</feature>
<evidence type="ECO:0000256" key="3">
    <source>
        <dbReference type="ARBA" id="ARBA00022553"/>
    </source>
</evidence>
<dbReference type="STRING" id="38654.A0A1U7RNF1"/>
<dbReference type="GO" id="GO:0032233">
    <property type="term" value="P:positive regulation of actin filament bundle assembly"/>
    <property type="evidence" value="ECO:0007669"/>
    <property type="project" value="TreeGrafter"/>
</dbReference>
<dbReference type="AlphaFoldDB" id="A0A1U7RNF1"/>
<keyword evidence="6" id="KW-1185">Reference proteome</keyword>
<feature type="compositionally biased region" description="Basic and acidic residues" evidence="5">
    <location>
        <begin position="350"/>
        <end position="359"/>
    </location>
</feature>
<organism evidence="6 7">
    <name type="scientific">Alligator sinensis</name>
    <name type="common">Chinese alligator</name>
    <dbReference type="NCBI Taxonomy" id="38654"/>
    <lineage>
        <taxon>Eukaryota</taxon>
        <taxon>Metazoa</taxon>
        <taxon>Chordata</taxon>
        <taxon>Craniata</taxon>
        <taxon>Vertebrata</taxon>
        <taxon>Euteleostomi</taxon>
        <taxon>Archelosauria</taxon>
        <taxon>Archosauria</taxon>
        <taxon>Crocodylia</taxon>
        <taxon>Alligatoridae</taxon>
        <taxon>Alligatorinae</taxon>
        <taxon>Alligator</taxon>
    </lineage>
</organism>
<evidence type="ECO:0000256" key="1">
    <source>
        <dbReference type="ARBA" id="ARBA00004496"/>
    </source>
</evidence>
<dbReference type="InterPro" id="IPR051976">
    <property type="entry name" value="Synaptopodin_domain"/>
</dbReference>
<feature type="compositionally biased region" description="Polar residues" evidence="5">
    <location>
        <begin position="188"/>
        <end position="199"/>
    </location>
</feature>
<evidence type="ECO:0000313" key="7">
    <source>
        <dbReference type="RefSeq" id="XP_006021243.1"/>
    </source>
</evidence>
<dbReference type="RefSeq" id="XP_006021243.1">
    <property type="nucleotide sequence ID" value="XM_006021181.3"/>
</dbReference>
<feature type="region of interest" description="Disordered" evidence="5">
    <location>
        <begin position="871"/>
        <end position="893"/>
    </location>
</feature>
<dbReference type="GO" id="GO:0003779">
    <property type="term" value="F:actin binding"/>
    <property type="evidence" value="ECO:0007669"/>
    <property type="project" value="TreeGrafter"/>
</dbReference>
<dbReference type="PANTHER" id="PTHR24217">
    <property type="entry name" value="PUTATIVE-RELATED"/>
    <property type="match status" value="1"/>
</dbReference>
<evidence type="ECO:0000256" key="4">
    <source>
        <dbReference type="ARBA" id="ARBA00038161"/>
    </source>
</evidence>
<dbReference type="KEGG" id="asn:102379344"/>
<dbReference type="GeneID" id="102379344"/>
<dbReference type="RefSeq" id="XP_025056730.1">
    <property type="nucleotide sequence ID" value="XM_025200945.1"/>
</dbReference>
<dbReference type="PANTHER" id="PTHR24217:SF13">
    <property type="entry name" value="SYNAPTOPODIN"/>
    <property type="match status" value="1"/>
</dbReference>
<dbReference type="RefSeq" id="XP_025056728.1">
    <property type="nucleotide sequence ID" value="XM_025200943.1"/>
</dbReference>
<feature type="compositionally biased region" description="Polar residues" evidence="5">
    <location>
        <begin position="381"/>
        <end position="393"/>
    </location>
</feature>
<protein>
    <submittedName>
        <fullName evidence="7 8">Synaptopodin</fullName>
    </submittedName>
</protein>
<feature type="region of interest" description="Disordered" evidence="5">
    <location>
        <begin position="499"/>
        <end position="613"/>
    </location>
</feature>
<dbReference type="GO" id="GO:0030018">
    <property type="term" value="C:Z disc"/>
    <property type="evidence" value="ECO:0007669"/>
    <property type="project" value="TreeGrafter"/>
</dbReference>
<proteinExistence type="inferred from homology"/>
<feature type="region of interest" description="Disordered" evidence="5">
    <location>
        <begin position="188"/>
        <end position="291"/>
    </location>
</feature>
<feature type="region of interest" description="Disordered" evidence="5">
    <location>
        <begin position="310"/>
        <end position="334"/>
    </location>
</feature>
<feature type="compositionally biased region" description="Low complexity" evidence="5">
    <location>
        <begin position="1028"/>
        <end position="1042"/>
    </location>
</feature>
<dbReference type="GO" id="GO:0097444">
    <property type="term" value="C:spine apparatus"/>
    <property type="evidence" value="ECO:0007669"/>
    <property type="project" value="TreeGrafter"/>
</dbReference>
<evidence type="ECO:0000313" key="8">
    <source>
        <dbReference type="RefSeq" id="XP_025056728.1"/>
    </source>
</evidence>
<comment type="similarity">
    <text evidence="4">Belongs to the synaptopodin family.</text>
</comment>
<feature type="region of interest" description="Disordered" evidence="5">
    <location>
        <begin position="918"/>
        <end position="1005"/>
    </location>
</feature>
<evidence type="ECO:0000313" key="9">
    <source>
        <dbReference type="RefSeq" id="XP_025056729.1"/>
    </source>
</evidence>
<dbReference type="Proteomes" id="UP000189705">
    <property type="component" value="Unplaced"/>
</dbReference>
<feature type="region of interest" description="Disordered" evidence="5">
    <location>
        <begin position="627"/>
        <end position="684"/>
    </location>
</feature>
<feature type="compositionally biased region" description="Low complexity" evidence="5">
    <location>
        <begin position="630"/>
        <end position="642"/>
    </location>
</feature>